<protein>
    <submittedName>
        <fullName evidence="1">Uncharacterized protein</fullName>
    </submittedName>
</protein>
<proteinExistence type="predicted"/>
<dbReference type="Proteomes" id="UP000828048">
    <property type="component" value="Chromosome 6"/>
</dbReference>
<gene>
    <name evidence="1" type="ORF">Vadar_022881</name>
</gene>
<name>A0ACB7XC80_9ERIC</name>
<dbReference type="EMBL" id="CM037156">
    <property type="protein sequence ID" value="KAH7838171.1"/>
    <property type="molecule type" value="Genomic_DNA"/>
</dbReference>
<reference evidence="1 2" key="1">
    <citation type="journal article" date="2021" name="Hortic Res">
        <title>High-quality reference genome and annotation aids understanding of berry development for evergreen blueberry (Vaccinium darrowii).</title>
        <authorList>
            <person name="Yu J."/>
            <person name="Hulse-Kemp A.M."/>
            <person name="Babiker E."/>
            <person name="Staton M."/>
        </authorList>
    </citation>
    <scope>NUCLEOTIDE SEQUENCE [LARGE SCALE GENOMIC DNA]</scope>
    <source>
        <strain evidence="2">cv. NJ 8807/NJ 8810</strain>
        <tissue evidence="1">Young leaf</tissue>
    </source>
</reference>
<sequence>MILNITRNTVVAGVIIGGLGGVIIGENDDMLGMLHDAFGVPPPSLMPSVGEDSSNVNTTEGMDEKTKNFFKLLKEYEKELYPGCEKTHFLRVKHYQSPSIYATRALLRGLGLDYYKVHACPKDCSLYWKETAKRTDCIVCHTPRYKEFEGEECDANKKRHKVPHKIVRYFPSIPRLQSLYQTHETTSHMKWHADGRTKDSKMRHPADTPIWKTYDNMYPDFGREPRNVRLGLAADGFNPFKSMNVSHSTWPVILIPYNLPPWLCMKQPYMMLSLLIDGPSSPGNNIDVYLRLVVGWSTKGALACPCCHVYTRSLFLKNGRKFCYLAHRRWLDVDHPFREDIVSFDGTIELDRAPTRLSGKEVLEQIGRKFKNKFGKDNELKQYQRRKRKRKENEEEEESTRHNWKKRSIFFELEYWEHNMIRHCLDRLFVNMEVSLIWVLILYLAANEELCL</sequence>
<accession>A0ACB7XC80</accession>
<evidence type="ECO:0000313" key="1">
    <source>
        <dbReference type="EMBL" id="KAH7838171.1"/>
    </source>
</evidence>
<evidence type="ECO:0000313" key="2">
    <source>
        <dbReference type="Proteomes" id="UP000828048"/>
    </source>
</evidence>
<keyword evidence="2" id="KW-1185">Reference proteome</keyword>
<comment type="caution">
    <text evidence="1">The sequence shown here is derived from an EMBL/GenBank/DDBJ whole genome shotgun (WGS) entry which is preliminary data.</text>
</comment>
<organism evidence="1 2">
    <name type="scientific">Vaccinium darrowii</name>
    <dbReference type="NCBI Taxonomy" id="229202"/>
    <lineage>
        <taxon>Eukaryota</taxon>
        <taxon>Viridiplantae</taxon>
        <taxon>Streptophyta</taxon>
        <taxon>Embryophyta</taxon>
        <taxon>Tracheophyta</taxon>
        <taxon>Spermatophyta</taxon>
        <taxon>Magnoliopsida</taxon>
        <taxon>eudicotyledons</taxon>
        <taxon>Gunneridae</taxon>
        <taxon>Pentapetalae</taxon>
        <taxon>asterids</taxon>
        <taxon>Ericales</taxon>
        <taxon>Ericaceae</taxon>
        <taxon>Vaccinioideae</taxon>
        <taxon>Vaccinieae</taxon>
        <taxon>Vaccinium</taxon>
    </lineage>
</organism>